<comment type="caution">
    <text evidence="3">The sequence shown here is derived from an EMBL/GenBank/DDBJ whole genome shotgun (WGS) entry which is preliminary data.</text>
</comment>
<dbReference type="AlphaFoldDB" id="A0AAE0RTT2"/>
<keyword evidence="4" id="KW-1185">Reference proteome</keyword>
<organism evidence="3 4">
    <name type="scientific">Potamilus streckersoni</name>
    <dbReference type="NCBI Taxonomy" id="2493646"/>
    <lineage>
        <taxon>Eukaryota</taxon>
        <taxon>Metazoa</taxon>
        <taxon>Spiralia</taxon>
        <taxon>Lophotrochozoa</taxon>
        <taxon>Mollusca</taxon>
        <taxon>Bivalvia</taxon>
        <taxon>Autobranchia</taxon>
        <taxon>Heteroconchia</taxon>
        <taxon>Palaeoheterodonta</taxon>
        <taxon>Unionida</taxon>
        <taxon>Unionoidea</taxon>
        <taxon>Unionidae</taxon>
        <taxon>Ambleminae</taxon>
        <taxon>Lampsilini</taxon>
        <taxon>Potamilus</taxon>
    </lineage>
</organism>
<dbReference type="PANTHER" id="PTHR35982">
    <property type="entry name" value="AGAP005361-PA"/>
    <property type="match status" value="1"/>
</dbReference>
<feature type="transmembrane region" description="Helical" evidence="1">
    <location>
        <begin position="238"/>
        <end position="259"/>
    </location>
</feature>
<evidence type="ECO:0000256" key="1">
    <source>
        <dbReference type="SAM" id="Phobius"/>
    </source>
</evidence>
<dbReference type="EMBL" id="JAEAOA010001694">
    <property type="protein sequence ID" value="KAK3579441.1"/>
    <property type="molecule type" value="Genomic_DNA"/>
</dbReference>
<feature type="domain" description="DUF7802" evidence="2">
    <location>
        <begin position="4"/>
        <end position="384"/>
    </location>
</feature>
<feature type="transmembrane region" description="Helical" evidence="1">
    <location>
        <begin position="373"/>
        <end position="393"/>
    </location>
</feature>
<sequence>MENVDVTDTLRWWVKFRDPRDTYRLHDSFLKCELVFLTGCVLTLIHALRSGGRFCWLWLGVVLHGLWVEAISYNLPDVDNFWHAQGMVMFLGQRLPLYVIALYPLFLYTASVAVAHMGLPWWIQPFAVGLSVVLLDIPYDIMGIKNLWWTWHDTDPNIYDRHYYVPWTSYYFHATFAAGFTFVFHGLHRLVASDKKTTQNAGIFKELICCLIASMCGFPLGVLQFIPLYHTLHDIFDIHSEVCALILFAVYTMILWTAFQSVGRGLSTTGKRKFRLDEILTLVILHYTFYIYLVFTAKPENIVAVGLHEPVGPCNETTPVTTPFGHVLSKRKYLCLEKYDEPNFDFHCVKSPPPPGSEWYTICGTKFPNHAEYIVVVCAFCVFGLAWYLNLLLNMGSLPSAKATHTKPKQN</sequence>
<reference evidence="3" key="3">
    <citation type="submission" date="2023-05" db="EMBL/GenBank/DDBJ databases">
        <authorList>
            <person name="Smith C.H."/>
        </authorList>
    </citation>
    <scope>NUCLEOTIDE SEQUENCE</scope>
    <source>
        <strain evidence="3">CHS0354</strain>
        <tissue evidence="3">Mantle</tissue>
    </source>
</reference>
<evidence type="ECO:0000313" key="3">
    <source>
        <dbReference type="EMBL" id="KAK3579441.1"/>
    </source>
</evidence>
<reference evidence="3" key="2">
    <citation type="journal article" date="2021" name="Genome Biol. Evol.">
        <title>Developing a high-quality reference genome for a parasitic bivalve with doubly uniparental inheritance (Bivalvia: Unionida).</title>
        <authorList>
            <person name="Smith C.H."/>
        </authorList>
    </citation>
    <scope>NUCLEOTIDE SEQUENCE</scope>
    <source>
        <strain evidence="3">CHS0354</strain>
        <tissue evidence="3">Mantle</tissue>
    </source>
</reference>
<accession>A0AAE0RTT2</accession>
<feature type="transmembrane region" description="Helical" evidence="1">
    <location>
        <begin position="279"/>
        <end position="297"/>
    </location>
</feature>
<feature type="transmembrane region" description="Helical" evidence="1">
    <location>
        <begin position="170"/>
        <end position="191"/>
    </location>
</feature>
<reference evidence="3" key="1">
    <citation type="journal article" date="2021" name="Genome Biol. Evol.">
        <title>A High-Quality Reference Genome for a Parasitic Bivalve with Doubly Uniparental Inheritance (Bivalvia: Unionida).</title>
        <authorList>
            <person name="Smith C.H."/>
        </authorList>
    </citation>
    <scope>NUCLEOTIDE SEQUENCE</scope>
    <source>
        <strain evidence="3">CHS0354</strain>
    </source>
</reference>
<dbReference type="InterPro" id="IPR056704">
    <property type="entry name" value="DUF7802"/>
</dbReference>
<protein>
    <recommendedName>
        <fullName evidence="2">DUF7802 domain-containing protein</fullName>
    </recommendedName>
</protein>
<keyword evidence="1" id="KW-1133">Transmembrane helix</keyword>
<feature type="transmembrane region" description="Helical" evidence="1">
    <location>
        <begin position="121"/>
        <end position="139"/>
    </location>
</feature>
<name>A0AAE0RTT2_9BIVA</name>
<evidence type="ECO:0000259" key="2">
    <source>
        <dbReference type="Pfam" id="PF25085"/>
    </source>
</evidence>
<dbReference type="Pfam" id="PF25085">
    <property type="entry name" value="DUF7802"/>
    <property type="match status" value="1"/>
</dbReference>
<keyword evidence="1" id="KW-0812">Transmembrane</keyword>
<proteinExistence type="predicted"/>
<feature type="transmembrane region" description="Helical" evidence="1">
    <location>
        <begin position="95"/>
        <end position="114"/>
    </location>
</feature>
<feature type="transmembrane region" description="Helical" evidence="1">
    <location>
        <begin position="203"/>
        <end position="226"/>
    </location>
</feature>
<dbReference type="Proteomes" id="UP001195483">
    <property type="component" value="Unassembled WGS sequence"/>
</dbReference>
<evidence type="ECO:0000313" key="4">
    <source>
        <dbReference type="Proteomes" id="UP001195483"/>
    </source>
</evidence>
<dbReference type="PANTHER" id="PTHR35982:SF1">
    <property type="entry name" value="SPIROCYCLASE, AVEC FAMILY"/>
    <property type="match status" value="1"/>
</dbReference>
<keyword evidence="1" id="KW-0472">Membrane</keyword>
<gene>
    <name evidence="3" type="ORF">CHS0354_028241</name>
</gene>
<feature type="transmembrane region" description="Helical" evidence="1">
    <location>
        <begin position="55"/>
        <end position="75"/>
    </location>
</feature>